<feature type="domain" description="Lipid/polyisoprenoid-binding YceI-like" evidence="2">
    <location>
        <begin position="28"/>
        <end position="192"/>
    </location>
</feature>
<protein>
    <submittedName>
        <fullName evidence="3">Polyisoprenoid-binding protein</fullName>
    </submittedName>
</protein>
<reference evidence="3 4" key="1">
    <citation type="journal article" date="2021" name="Genome Biol. Evol.">
        <title>The evolution of interdependence in a four-way mealybug symbiosis.</title>
        <authorList>
            <person name="Garber A.I."/>
            <person name="Kupper M."/>
            <person name="Laetsch D.R."/>
            <person name="Weldon S.R."/>
            <person name="Ladinsky M.S."/>
            <person name="Bjorkman P.J."/>
            <person name="McCutcheon J.P."/>
        </authorList>
    </citation>
    <scope>NUCLEOTIDE SEQUENCE [LARGE SCALE GENOMIC DNA]</scope>
    <source>
        <strain evidence="3">SOD</strain>
    </source>
</reference>
<comment type="caution">
    <text evidence="3">The sequence shown here is derived from an EMBL/GenBank/DDBJ whole genome shotgun (WGS) entry which is preliminary data.</text>
</comment>
<evidence type="ECO:0000259" key="2">
    <source>
        <dbReference type="SMART" id="SM00867"/>
    </source>
</evidence>
<proteinExistence type="predicted"/>
<sequence length="194" mass="21270">MITMKKTLLPLATGLLIASGFAQAKTETYHLDPNHTSLVFSWNHFGFSNPTANFSDITGTIVLDDTAIENAKVDVTIPVKTVDTHVQALTDEFKGAEYFDQKQFPNATFHSTKIVSKGDNRYQVYGNLTIKGISRPVILDAVLNKQGEHPMAKKATVGFNATTTIKRSMFKMGQFVPNVSDDVTISISTEALAK</sequence>
<evidence type="ECO:0000256" key="1">
    <source>
        <dbReference type="SAM" id="SignalP"/>
    </source>
</evidence>
<evidence type="ECO:0000313" key="3">
    <source>
        <dbReference type="EMBL" id="MBT9431639.1"/>
    </source>
</evidence>
<feature type="signal peptide" evidence="1">
    <location>
        <begin position="1"/>
        <end position="24"/>
    </location>
</feature>
<dbReference type="Gene3D" id="2.40.128.110">
    <property type="entry name" value="Lipid/polyisoprenoid-binding, YceI-like"/>
    <property type="match status" value="1"/>
</dbReference>
<dbReference type="PANTHER" id="PTHR34406">
    <property type="entry name" value="PROTEIN YCEI"/>
    <property type="match status" value="1"/>
</dbReference>
<name>A0ABS5YAH8_9GAMM</name>
<keyword evidence="4" id="KW-1185">Reference proteome</keyword>
<gene>
    <name evidence="3" type="ORF">JZM24_04830</name>
</gene>
<dbReference type="InterPro" id="IPR007372">
    <property type="entry name" value="Lipid/polyisoprenoid-bd_YceI"/>
</dbReference>
<keyword evidence="1" id="KW-0732">Signal</keyword>
<organism evidence="3 4">
    <name type="scientific">Candidatus Sodalis endolongispinus</name>
    <dbReference type="NCBI Taxonomy" id="2812662"/>
    <lineage>
        <taxon>Bacteria</taxon>
        <taxon>Pseudomonadati</taxon>
        <taxon>Pseudomonadota</taxon>
        <taxon>Gammaproteobacteria</taxon>
        <taxon>Enterobacterales</taxon>
        <taxon>Bruguierivoracaceae</taxon>
        <taxon>Sodalis</taxon>
    </lineage>
</organism>
<dbReference type="Pfam" id="PF04264">
    <property type="entry name" value="YceI"/>
    <property type="match status" value="1"/>
</dbReference>
<dbReference type="InterPro" id="IPR036761">
    <property type="entry name" value="TTHA0802/YceI-like_sf"/>
</dbReference>
<accession>A0ABS5YAH8</accession>
<dbReference type="EMBL" id="JAFJYC010000001">
    <property type="protein sequence ID" value="MBT9431639.1"/>
    <property type="molecule type" value="Genomic_DNA"/>
</dbReference>
<dbReference type="PANTHER" id="PTHR34406:SF1">
    <property type="entry name" value="PROTEIN YCEI"/>
    <property type="match status" value="1"/>
</dbReference>
<dbReference type="Proteomes" id="UP000811282">
    <property type="component" value="Unassembled WGS sequence"/>
</dbReference>
<feature type="chain" id="PRO_5045875720" evidence="1">
    <location>
        <begin position="25"/>
        <end position="194"/>
    </location>
</feature>
<dbReference type="SMART" id="SM00867">
    <property type="entry name" value="YceI"/>
    <property type="match status" value="1"/>
</dbReference>
<evidence type="ECO:0000313" key="4">
    <source>
        <dbReference type="Proteomes" id="UP000811282"/>
    </source>
</evidence>
<dbReference type="RefSeq" id="WP_215668809.1">
    <property type="nucleotide sequence ID" value="NZ_JAFJYC010000001.1"/>
</dbReference>
<dbReference type="SUPFAM" id="SSF101874">
    <property type="entry name" value="YceI-like"/>
    <property type="match status" value="1"/>
</dbReference>